<dbReference type="PANTHER" id="PTHR35872:SF2">
    <property type="entry name" value="INTEGRAL MEMBRANE PROTEIN (AFU_ORTHOLOGUE AFUA_5G07110)"/>
    <property type="match status" value="1"/>
</dbReference>
<dbReference type="PANTHER" id="PTHR35872">
    <property type="entry name" value="INTEGRAL MEMBRANE PROTEIN (AFU_ORTHOLOGUE AFUA_5G07110)"/>
    <property type="match status" value="1"/>
</dbReference>
<feature type="region of interest" description="Disordered" evidence="1">
    <location>
        <begin position="622"/>
        <end position="662"/>
    </location>
</feature>
<feature type="transmembrane region" description="Helical" evidence="2">
    <location>
        <begin position="439"/>
        <end position="460"/>
    </location>
</feature>
<feature type="compositionally biased region" description="Basic and acidic residues" evidence="1">
    <location>
        <begin position="290"/>
        <end position="301"/>
    </location>
</feature>
<evidence type="ECO:0000256" key="2">
    <source>
        <dbReference type="SAM" id="Phobius"/>
    </source>
</evidence>
<gene>
    <name evidence="3" type="ORF">B0A52_03265</name>
</gene>
<feature type="compositionally biased region" description="Low complexity" evidence="1">
    <location>
        <begin position="170"/>
        <end position="184"/>
    </location>
</feature>
<feature type="region of interest" description="Disordered" evidence="1">
    <location>
        <begin position="280"/>
        <end position="329"/>
    </location>
</feature>
<comment type="caution">
    <text evidence="3">The sequence shown here is derived from an EMBL/GenBank/DDBJ whole genome shotgun (WGS) entry which is preliminary data.</text>
</comment>
<feature type="region of interest" description="Disordered" evidence="1">
    <location>
        <begin position="126"/>
        <end position="238"/>
    </location>
</feature>
<evidence type="ECO:0000313" key="4">
    <source>
        <dbReference type="Proteomes" id="UP000288859"/>
    </source>
</evidence>
<evidence type="ECO:0008006" key="5">
    <source>
        <dbReference type="Google" id="ProtNLM"/>
    </source>
</evidence>
<dbReference type="VEuPathDB" id="FungiDB:PV10_04016"/>
<feature type="transmembrane region" description="Helical" evidence="2">
    <location>
        <begin position="577"/>
        <end position="599"/>
    </location>
</feature>
<dbReference type="Pfam" id="PF11204">
    <property type="entry name" value="DUF2985"/>
    <property type="match status" value="1"/>
</dbReference>
<proteinExistence type="predicted"/>
<feature type="transmembrane region" description="Helical" evidence="2">
    <location>
        <begin position="407"/>
        <end position="433"/>
    </location>
</feature>
<dbReference type="OrthoDB" id="3365211at2759"/>
<keyword evidence="2" id="KW-0812">Transmembrane</keyword>
<keyword evidence="2" id="KW-1133">Transmembrane helix</keyword>
<evidence type="ECO:0000313" key="3">
    <source>
        <dbReference type="EMBL" id="RVX72912.1"/>
    </source>
</evidence>
<name>A0A438NAW6_EXOME</name>
<dbReference type="Proteomes" id="UP000288859">
    <property type="component" value="Unassembled WGS sequence"/>
</dbReference>
<sequence length="662" mass="73237">MAPSGPNPRRGDDTNNSQVNIEPFPSIQVSSDGPTSTTTTTTVGPTITTTTTYPSRGGRPYTVTSSSPSSYVPSPTPASPVIVSQTITPVPSNSNLAGPAAAASIAPQLVSRPTVNRIRPIGIRRLPSSNSVRLPTDGSNGDVSESTTQTSRRGRSSSAPQHYLGGASGTTNNLTRQTTRNSTLAPVVEHPSAGDTTADRDTLNVPDSTPSRRRSVSNAARSVMSRFSDHSRERDEPEYDDQVVDLLDVLGKSLVLVSHVPNSLFVPDLGRWLNRRPTYELSSRRSTVSRRPEPAIPEKDSLGMSPIQSEPTHTPAEDQEPLGPTPSIQRTWSWQRKPQIERTHSISSVVSDSHYAVLPHGVSLEGWSDEDKEALDDHVRHMLHSKRSKFKQRMVAFGKYVRKPLGFFVTLYAVLITLFGLAWVLFLIGWIYVGDRQLYIINIIDNVLVALFAIVGDGLAPFRAVDTYHMIYIAHYHHLTWRLRREQALPTLHDHNDLPDKVIDNADPEAQKAEDAEYSAKFSKSHSFYKPHETPTHYAFPLRLLVAIVVLLDCHSLFQIALGACTWGISYHHRPEALTATILSCSITVNITAGILITVGDRKTRKKDVALRMMRQDLTSTAMKKVEKHKKDRAEQLRSASNQENFEVIDEETADQVKPRSP</sequence>
<reference evidence="3 4" key="1">
    <citation type="submission" date="2017-03" db="EMBL/GenBank/DDBJ databases">
        <title>Genomes of endolithic fungi from Antarctica.</title>
        <authorList>
            <person name="Coleine C."/>
            <person name="Masonjones S."/>
            <person name="Stajich J.E."/>
        </authorList>
    </citation>
    <scope>NUCLEOTIDE SEQUENCE [LARGE SCALE GENOMIC DNA]</scope>
    <source>
        <strain evidence="3 4">CCFEE 6314</strain>
    </source>
</reference>
<accession>A0A438NAW6</accession>
<protein>
    <recommendedName>
        <fullName evidence="5">Integral membrane protein</fullName>
    </recommendedName>
</protein>
<organism evidence="3 4">
    <name type="scientific">Exophiala mesophila</name>
    <name type="common">Black yeast-like fungus</name>
    <dbReference type="NCBI Taxonomy" id="212818"/>
    <lineage>
        <taxon>Eukaryota</taxon>
        <taxon>Fungi</taxon>
        <taxon>Dikarya</taxon>
        <taxon>Ascomycota</taxon>
        <taxon>Pezizomycotina</taxon>
        <taxon>Eurotiomycetes</taxon>
        <taxon>Chaetothyriomycetidae</taxon>
        <taxon>Chaetothyriales</taxon>
        <taxon>Herpotrichiellaceae</taxon>
        <taxon>Exophiala</taxon>
    </lineage>
</organism>
<feature type="region of interest" description="Disordered" evidence="1">
    <location>
        <begin position="1"/>
        <end position="77"/>
    </location>
</feature>
<feature type="compositionally biased region" description="Low complexity" evidence="1">
    <location>
        <begin position="35"/>
        <end position="52"/>
    </location>
</feature>
<evidence type="ECO:0000256" key="1">
    <source>
        <dbReference type="SAM" id="MobiDB-lite"/>
    </source>
</evidence>
<dbReference type="EMBL" id="NAJM01000010">
    <property type="protein sequence ID" value="RVX72912.1"/>
    <property type="molecule type" value="Genomic_DNA"/>
</dbReference>
<dbReference type="InterPro" id="IPR021369">
    <property type="entry name" value="DUF2985"/>
</dbReference>
<feature type="compositionally biased region" description="Low complexity" evidence="1">
    <location>
        <begin position="60"/>
        <end position="73"/>
    </location>
</feature>
<feature type="compositionally biased region" description="Low complexity" evidence="1">
    <location>
        <begin position="216"/>
        <end position="226"/>
    </location>
</feature>
<keyword evidence="2" id="KW-0472">Membrane</keyword>
<dbReference type="AlphaFoldDB" id="A0A438NAW6"/>
<feature type="compositionally biased region" description="Polar residues" evidence="1">
    <location>
        <begin position="127"/>
        <end position="143"/>
    </location>
</feature>